<gene>
    <name evidence="1" type="ORF">EZH24_08875</name>
</gene>
<comment type="caution">
    <text evidence="1">The sequence shown here is derived from an EMBL/GenBank/DDBJ whole genome shotgun (WGS) entry which is preliminary data.</text>
</comment>
<name>A0ABY2TPQ7_9SPIR</name>
<dbReference type="RefSeq" id="WP_137998803.1">
    <property type="nucleotide sequence ID" value="NZ_SJDU01000250.1"/>
</dbReference>
<accession>A0ABY2TPQ7</accession>
<evidence type="ECO:0000313" key="1">
    <source>
        <dbReference type="EMBL" id="TKZ33013.1"/>
    </source>
</evidence>
<dbReference type="EMBL" id="SJDU01000250">
    <property type="protein sequence ID" value="TKZ33013.1"/>
    <property type="molecule type" value="Genomic_DNA"/>
</dbReference>
<protein>
    <submittedName>
        <fullName evidence="1">Uncharacterized protein</fullName>
    </submittedName>
</protein>
<proteinExistence type="predicted"/>
<evidence type="ECO:0000313" key="2">
    <source>
        <dbReference type="Proteomes" id="UP000310168"/>
    </source>
</evidence>
<dbReference type="Proteomes" id="UP000310168">
    <property type="component" value="Unassembled WGS sequence"/>
</dbReference>
<sequence>MQILFGKIKNFSYKKFWREELKTFDLNSKSIDINDLPSKCNIQINNKIMSISKWVSPKRTRSYPYARVYDSFDSFGGKVATIIPIIKDEGIDGDMDYLQWDTISLMSLLNVYVILGFYEDAEKNIRNANKPNKITNQKLKSSFIYNQLEILSAYHQSALHWNLNQLNSENLLNIINKAKTSYKEISQKLKIKLHDLKNIDKFKINITKDREAFMQYSRYKAKNAQNREVLTLHNKESVGIGEKAKIEIENYLGGYYYFTIDDVLDKDNYLYLIESKHSNDSILPSNDDIKDGLLKLMIYNNLCEIRDSKNKRNFKIVLRLTSNKLKSNMELPNNNLEYFIKSNQLNKKQIEIIYKLNSECEENKFNIWFQKAQI</sequence>
<reference evidence="1 2" key="1">
    <citation type="journal article" date="2019" name="Anaerobe">
        <title>Brachyspira catarrhinii sp. nov., an anaerobic intestinal spirochaete isolated from vervet monkeys may have been misidentified as Brachyspira aalborgi in previous studies.</title>
        <authorList>
            <person name="Phillips N.D."/>
            <person name="La T."/>
            <person name="Hampson D.J."/>
        </authorList>
    </citation>
    <scope>NUCLEOTIDE SEQUENCE [LARGE SCALE GENOMIC DNA]</scope>
    <source>
        <strain evidence="1 2">Z12</strain>
    </source>
</reference>
<organism evidence="1 2">
    <name type="scientific">Brachyspira catarrhinii</name>
    <dbReference type="NCBI Taxonomy" id="2528966"/>
    <lineage>
        <taxon>Bacteria</taxon>
        <taxon>Pseudomonadati</taxon>
        <taxon>Spirochaetota</taxon>
        <taxon>Spirochaetia</taxon>
        <taxon>Brachyspirales</taxon>
        <taxon>Brachyspiraceae</taxon>
        <taxon>Brachyspira</taxon>
    </lineage>
</organism>
<keyword evidence="2" id="KW-1185">Reference proteome</keyword>